<protein>
    <submittedName>
        <fullName evidence="3">Uncharacterized protein</fullName>
    </submittedName>
</protein>
<dbReference type="STRING" id="1447875.A0A2B7YD35"/>
<dbReference type="OrthoDB" id="3438382at2759"/>
<feature type="coiled-coil region" evidence="1">
    <location>
        <begin position="137"/>
        <end position="248"/>
    </location>
</feature>
<gene>
    <name evidence="3" type="ORF">AJ79_00231</name>
</gene>
<reference evidence="3 4" key="1">
    <citation type="submission" date="2017-10" db="EMBL/GenBank/DDBJ databases">
        <title>Comparative genomics in systemic dimorphic fungi from Ajellomycetaceae.</title>
        <authorList>
            <person name="Munoz J.F."/>
            <person name="Mcewen J.G."/>
            <person name="Clay O.K."/>
            <person name="Cuomo C.A."/>
        </authorList>
    </citation>
    <scope>NUCLEOTIDE SEQUENCE [LARGE SCALE GENOMIC DNA]</scope>
    <source>
        <strain evidence="3 4">UAMH5409</strain>
    </source>
</reference>
<proteinExistence type="predicted"/>
<comment type="caution">
    <text evidence="3">The sequence shown here is derived from an EMBL/GenBank/DDBJ whole genome shotgun (WGS) entry which is preliminary data.</text>
</comment>
<name>A0A2B7YD35_9EURO</name>
<feature type="compositionally biased region" description="Basic and acidic residues" evidence="2">
    <location>
        <begin position="21"/>
        <end position="32"/>
    </location>
</feature>
<accession>A0A2B7YD35</accession>
<feature type="coiled-coil region" evidence="1">
    <location>
        <begin position="85"/>
        <end position="112"/>
    </location>
</feature>
<sequence length="522" mass="59131">MPPPPLPPVKEATGKPSQDAMPKDPRKFKSDPQFDPARALQEFASHVASTVNLTGERSRLAKRAQSESIALQKASIRGFQYPSIAKRLKTGKEQLDNELARVDEKLQTHEKIRDDMIKQLAAHFNSGQKQAQSHSELEEVRGDARQTKADIRDLRKELAKALGDIMNTLENRIADQLKSAALSAKAREDSSREQLQETCKKLVNERADLSLQRLEDVERTFHRLQGTCDMLKDRMNSWHQELEKMQHSIVQLQTTFNTFKDEKTNPTPEPHQPTLNGSSASADSLADIMRQLENIRQLQESKDEALADDLEKYEAKLATLEQGISKLQQVAEKKEMSVQAIGNGKPSTLQVSPELLELRQGLFVADKNIKNQFQMIHAHQTALQSLETRYNHLTTEQLVQRMVVAMQEMYPHASTVQHELPGIKESIKSLSTSVNALHAQLRTSDEARTAMVSDLSAEKARMDDAINSLGLRMNENEKDLKTKMDHLKEKLKQDMEDVQNEVVQRVAPLLLDYQERTKSEES</sequence>
<dbReference type="EMBL" id="PDNB01000002">
    <property type="protein sequence ID" value="PGH18818.1"/>
    <property type="molecule type" value="Genomic_DNA"/>
</dbReference>
<feature type="region of interest" description="Disordered" evidence="2">
    <location>
        <begin position="1"/>
        <end position="33"/>
    </location>
</feature>
<evidence type="ECO:0000256" key="2">
    <source>
        <dbReference type="SAM" id="MobiDB-lite"/>
    </source>
</evidence>
<evidence type="ECO:0000256" key="1">
    <source>
        <dbReference type="SAM" id="Coils"/>
    </source>
</evidence>
<evidence type="ECO:0000313" key="3">
    <source>
        <dbReference type="EMBL" id="PGH18818.1"/>
    </source>
</evidence>
<dbReference type="AlphaFoldDB" id="A0A2B7YD35"/>
<dbReference type="Proteomes" id="UP000223968">
    <property type="component" value="Unassembled WGS sequence"/>
</dbReference>
<keyword evidence="1" id="KW-0175">Coiled coil</keyword>
<evidence type="ECO:0000313" key="4">
    <source>
        <dbReference type="Proteomes" id="UP000223968"/>
    </source>
</evidence>
<keyword evidence="4" id="KW-1185">Reference proteome</keyword>
<organism evidence="3 4">
    <name type="scientific">Helicocarpus griseus UAMH5409</name>
    <dbReference type="NCBI Taxonomy" id="1447875"/>
    <lineage>
        <taxon>Eukaryota</taxon>
        <taxon>Fungi</taxon>
        <taxon>Dikarya</taxon>
        <taxon>Ascomycota</taxon>
        <taxon>Pezizomycotina</taxon>
        <taxon>Eurotiomycetes</taxon>
        <taxon>Eurotiomycetidae</taxon>
        <taxon>Onygenales</taxon>
        <taxon>Ajellomycetaceae</taxon>
        <taxon>Helicocarpus</taxon>
    </lineage>
</organism>
<feature type="coiled-coil region" evidence="1">
    <location>
        <begin position="288"/>
        <end position="330"/>
    </location>
</feature>